<dbReference type="EMBL" id="CM016559">
    <property type="protein sequence ID" value="TKW01146.1"/>
    <property type="molecule type" value="Genomic_DNA"/>
</dbReference>
<organism evidence="1 2">
    <name type="scientific">Setaria viridis</name>
    <name type="common">Green bristlegrass</name>
    <name type="synonym">Setaria italica subsp. viridis</name>
    <dbReference type="NCBI Taxonomy" id="4556"/>
    <lineage>
        <taxon>Eukaryota</taxon>
        <taxon>Viridiplantae</taxon>
        <taxon>Streptophyta</taxon>
        <taxon>Embryophyta</taxon>
        <taxon>Tracheophyta</taxon>
        <taxon>Spermatophyta</taxon>
        <taxon>Magnoliopsida</taxon>
        <taxon>Liliopsida</taxon>
        <taxon>Poales</taxon>
        <taxon>Poaceae</taxon>
        <taxon>PACMAD clade</taxon>
        <taxon>Panicoideae</taxon>
        <taxon>Panicodae</taxon>
        <taxon>Paniceae</taxon>
        <taxon>Cenchrinae</taxon>
        <taxon>Setaria</taxon>
    </lineage>
</organism>
<name>A0A4V6D6G9_SETVI</name>
<evidence type="ECO:0000313" key="1">
    <source>
        <dbReference type="EMBL" id="TKW01146.1"/>
    </source>
</evidence>
<dbReference type="Gramene" id="TKW01146">
    <property type="protein sequence ID" value="TKW01146"/>
    <property type="gene ID" value="SEVIR_8G159801v2"/>
</dbReference>
<evidence type="ECO:0000313" key="2">
    <source>
        <dbReference type="Proteomes" id="UP000298652"/>
    </source>
</evidence>
<evidence type="ECO:0008006" key="3">
    <source>
        <dbReference type="Google" id="ProtNLM"/>
    </source>
</evidence>
<accession>A0A4V6D6G9</accession>
<dbReference type="PANTHER" id="PTHR33491">
    <property type="entry name" value="OSJNBA0016N04.9 PROTEIN"/>
    <property type="match status" value="1"/>
</dbReference>
<sequence>MVPERWHITYGLGTEAPLWTSVLDWAINVSRDGACVSSSSSRVSVRDDQWYLCNCSKGYQGNPYVKDGCKNINERKLPKLYPCPCKFGRRGEDCKPILYFPRLLLQY</sequence>
<keyword evidence="2" id="KW-1185">Reference proteome</keyword>
<protein>
    <recommendedName>
        <fullName evidence="3">EGF-like domain-containing protein</fullName>
    </recommendedName>
</protein>
<gene>
    <name evidence="1" type="ORF">SEVIR_8G159801v2</name>
</gene>
<reference evidence="1" key="1">
    <citation type="submission" date="2019-03" db="EMBL/GenBank/DDBJ databases">
        <title>WGS assembly of Setaria viridis.</title>
        <authorList>
            <person name="Huang P."/>
            <person name="Jenkins J."/>
            <person name="Grimwood J."/>
            <person name="Barry K."/>
            <person name="Healey A."/>
            <person name="Mamidi S."/>
            <person name="Sreedasyam A."/>
            <person name="Shu S."/>
            <person name="Feldman M."/>
            <person name="Wu J."/>
            <person name="Yu Y."/>
            <person name="Chen C."/>
            <person name="Johnson J."/>
            <person name="Rokhsar D."/>
            <person name="Baxter I."/>
            <person name="Schmutz J."/>
            <person name="Brutnell T."/>
            <person name="Kellogg E."/>
        </authorList>
    </citation>
    <scope>NUCLEOTIDE SEQUENCE [LARGE SCALE GENOMIC DNA]</scope>
</reference>
<proteinExistence type="predicted"/>
<dbReference type="AlphaFoldDB" id="A0A4V6D6G9"/>
<dbReference type="Proteomes" id="UP000298652">
    <property type="component" value="Chromosome 8"/>
</dbReference>